<dbReference type="PANTHER" id="PTHR24148">
    <property type="entry name" value="ANKYRIN REPEAT DOMAIN-CONTAINING PROTEIN 39 HOMOLOG-RELATED"/>
    <property type="match status" value="1"/>
</dbReference>
<reference evidence="2 3" key="1">
    <citation type="submission" date="2016-10" db="EMBL/GenBank/DDBJ databases">
        <title>Proteomics and genomics reveal pathogen-plant mechanisms compatible with a hemibiotrophic lifestyle of Diplodia corticola.</title>
        <authorList>
            <person name="Fernandes I."/>
            <person name="De Jonge R."/>
            <person name="Van De Peer Y."/>
            <person name="Devreese B."/>
            <person name="Alves A."/>
            <person name="Esteves A.C."/>
        </authorList>
    </citation>
    <scope>NUCLEOTIDE SEQUENCE [LARGE SCALE GENOMIC DNA]</scope>
    <source>
        <strain evidence="2 3">CBS 112549</strain>
    </source>
</reference>
<dbReference type="AlphaFoldDB" id="A0A1J9S438"/>
<comment type="caution">
    <text evidence="2">The sequence shown here is derived from an EMBL/GenBank/DDBJ whole genome shotgun (WGS) entry which is preliminary data.</text>
</comment>
<evidence type="ECO:0000313" key="2">
    <source>
        <dbReference type="EMBL" id="OJD35303.1"/>
    </source>
</evidence>
<gene>
    <name evidence="2" type="ORF">BKCO1_1800072</name>
</gene>
<dbReference type="Pfam" id="PF06985">
    <property type="entry name" value="HET"/>
    <property type="match status" value="1"/>
</dbReference>
<dbReference type="InterPro" id="IPR052895">
    <property type="entry name" value="HetReg/Transcr_Mod"/>
</dbReference>
<evidence type="ECO:0000313" key="3">
    <source>
        <dbReference type="Proteomes" id="UP000183809"/>
    </source>
</evidence>
<proteinExistence type="predicted"/>
<dbReference type="RefSeq" id="XP_020131563.1">
    <property type="nucleotide sequence ID" value="XM_020271852.1"/>
</dbReference>
<feature type="domain" description="Heterokaryon incompatibility" evidence="1">
    <location>
        <begin position="152"/>
        <end position="301"/>
    </location>
</feature>
<dbReference type="InterPro" id="IPR010730">
    <property type="entry name" value="HET"/>
</dbReference>
<dbReference type="Pfam" id="PF26639">
    <property type="entry name" value="Het-6_barrel"/>
    <property type="match status" value="1"/>
</dbReference>
<dbReference type="STRING" id="236234.A0A1J9S438"/>
<keyword evidence="3" id="KW-1185">Reference proteome</keyword>
<dbReference type="PANTHER" id="PTHR24148:SF80">
    <property type="entry name" value="HETEROKARYON INCOMPATIBILITY DOMAIN-CONTAINING PROTEIN"/>
    <property type="match status" value="1"/>
</dbReference>
<protein>
    <submittedName>
        <fullName evidence="2">Heterokaryon incompatibility protein</fullName>
    </submittedName>
</protein>
<evidence type="ECO:0000259" key="1">
    <source>
        <dbReference type="Pfam" id="PF06985"/>
    </source>
</evidence>
<dbReference type="Proteomes" id="UP000183809">
    <property type="component" value="Unassembled WGS sequence"/>
</dbReference>
<accession>A0A1J9S438</accession>
<dbReference type="GeneID" id="31012111"/>
<sequence length="756" mass="83575">MAEPALDLELRKAYGNLGDFETSTFQFARSDGITADAANIYPQHVDRLFPLEHVSQWAETKRAEMEAARAQMPKPGDDETPEGAYNPIIDRHEIRILELLPGHFSDKLKGALHHCSVEFEFDVESDERPYDVRYFRTRHGLSMEDLTQPVWYTALSYTWGVPNPSTDSVIECDGFELKITHSLDVALRHFRQTDDSINLWIDQICIDQSNQREKEQQIPLMSKIYRHAVNTVVWLGEASEGSDNAFELLKFIGTVFQMTVDAPPPQDFERLFLPSAHDGAWKHLWDLVNRPWFNRLWIVQECILSDNLWVVCGDTTVYWEELTNGFSNLVRSGLADWLQSEHGQAGPDSQTRGWDSMHMLGEERTHYHSFQQTPSLFGLLSRTRNAQASDPRDKVYGLLGVCTATGIQVSYDPANTVAAVYHAATLACLGAGREYLPPILSCVDHSPQQQRHADLPSWVPDWSLPRQTSPLGLSTSSNAIYRAGGRSPTPHPLFSLVTPTAKPALRLPGKIFHPITALTPPCDNPDISAISPSTANAHFLPWIALALAHCHPYPAPPPSSSGTTPTTPTSTFTAFHTTLVAGSTSPSSGQTLHTRAPAAAFAETFSLLLDATTGRSPTFPDQTYSARQRRPLGKGRLELAHLRGERAPGKTCREAAAAVRRAVRGRRLAALGEGEGWMGLCPGGARVGDRVVVVEGVGVPFVVREVEGEEGEEEEEGGEGRGERRWRLVGECYVHGIMDGEVMGMEGVPRVDVVLV</sequence>
<dbReference type="OrthoDB" id="2288928at2759"/>
<dbReference type="EMBL" id="MNUE01000018">
    <property type="protein sequence ID" value="OJD35303.1"/>
    <property type="molecule type" value="Genomic_DNA"/>
</dbReference>
<organism evidence="2 3">
    <name type="scientific">Diplodia corticola</name>
    <dbReference type="NCBI Taxonomy" id="236234"/>
    <lineage>
        <taxon>Eukaryota</taxon>
        <taxon>Fungi</taxon>
        <taxon>Dikarya</taxon>
        <taxon>Ascomycota</taxon>
        <taxon>Pezizomycotina</taxon>
        <taxon>Dothideomycetes</taxon>
        <taxon>Dothideomycetes incertae sedis</taxon>
        <taxon>Botryosphaeriales</taxon>
        <taxon>Botryosphaeriaceae</taxon>
        <taxon>Diplodia</taxon>
    </lineage>
</organism>
<name>A0A1J9S438_9PEZI</name>